<keyword evidence="5" id="KW-1185">Reference proteome</keyword>
<evidence type="ECO:0000256" key="2">
    <source>
        <dbReference type="ARBA" id="ARBA00022840"/>
    </source>
</evidence>
<dbReference type="AlphaFoldDB" id="A0A6M4IG81"/>
<gene>
    <name evidence="4" type="ORF">HKW67_00535</name>
</gene>
<dbReference type="Gene3D" id="1.25.40.10">
    <property type="entry name" value="Tetratricopeptide repeat domain"/>
    <property type="match status" value="2"/>
</dbReference>
<dbReference type="SMART" id="SM00421">
    <property type="entry name" value="HTH_LUXR"/>
    <property type="match status" value="1"/>
</dbReference>
<accession>A0A6M4IG81</accession>
<dbReference type="PROSITE" id="PS50043">
    <property type="entry name" value="HTH_LUXR_2"/>
    <property type="match status" value="1"/>
</dbReference>
<organism evidence="4 5">
    <name type="scientific">Gemmatimonas groenlandica</name>
    <dbReference type="NCBI Taxonomy" id="2732249"/>
    <lineage>
        <taxon>Bacteria</taxon>
        <taxon>Pseudomonadati</taxon>
        <taxon>Gemmatimonadota</taxon>
        <taxon>Gemmatimonadia</taxon>
        <taxon>Gemmatimonadales</taxon>
        <taxon>Gemmatimonadaceae</taxon>
        <taxon>Gemmatimonas</taxon>
    </lineage>
</organism>
<dbReference type="KEGG" id="ggr:HKW67_00535"/>
<dbReference type="EMBL" id="CP053085">
    <property type="protein sequence ID" value="QJR34104.1"/>
    <property type="molecule type" value="Genomic_DNA"/>
</dbReference>
<dbReference type="InterPro" id="IPR016032">
    <property type="entry name" value="Sig_transdc_resp-reg_C-effctor"/>
</dbReference>
<name>A0A6M4IG81_9BACT</name>
<dbReference type="PRINTS" id="PR00038">
    <property type="entry name" value="HTHLUXR"/>
</dbReference>
<dbReference type="GO" id="GO:0005737">
    <property type="term" value="C:cytoplasm"/>
    <property type="evidence" value="ECO:0007669"/>
    <property type="project" value="TreeGrafter"/>
</dbReference>
<dbReference type="Pfam" id="PF13424">
    <property type="entry name" value="TPR_12"/>
    <property type="match status" value="1"/>
</dbReference>
<dbReference type="InterPro" id="IPR041664">
    <property type="entry name" value="AAA_16"/>
</dbReference>
<dbReference type="SUPFAM" id="SSF52540">
    <property type="entry name" value="P-loop containing nucleoside triphosphate hydrolases"/>
    <property type="match status" value="1"/>
</dbReference>
<dbReference type="InterPro" id="IPR019734">
    <property type="entry name" value="TPR_rpt"/>
</dbReference>
<dbReference type="PANTHER" id="PTHR16305">
    <property type="entry name" value="TESTICULAR SOLUBLE ADENYLYL CYCLASE"/>
    <property type="match status" value="1"/>
</dbReference>
<dbReference type="GO" id="GO:0004016">
    <property type="term" value="F:adenylate cyclase activity"/>
    <property type="evidence" value="ECO:0007669"/>
    <property type="project" value="TreeGrafter"/>
</dbReference>
<evidence type="ECO:0000256" key="1">
    <source>
        <dbReference type="ARBA" id="ARBA00022741"/>
    </source>
</evidence>
<dbReference type="Pfam" id="PF00196">
    <property type="entry name" value="GerE"/>
    <property type="match status" value="1"/>
</dbReference>
<dbReference type="SMART" id="SM00028">
    <property type="entry name" value="TPR"/>
    <property type="match status" value="4"/>
</dbReference>
<dbReference type="CDD" id="cd06170">
    <property type="entry name" value="LuxR_C_like"/>
    <property type="match status" value="1"/>
</dbReference>
<keyword evidence="2" id="KW-0067">ATP-binding</keyword>
<proteinExistence type="predicted"/>
<dbReference type="GO" id="GO:0006355">
    <property type="term" value="P:regulation of DNA-templated transcription"/>
    <property type="evidence" value="ECO:0007669"/>
    <property type="project" value="InterPro"/>
</dbReference>
<dbReference type="Pfam" id="PF13191">
    <property type="entry name" value="AAA_16"/>
    <property type="match status" value="1"/>
</dbReference>
<dbReference type="InterPro" id="IPR011990">
    <property type="entry name" value="TPR-like_helical_dom_sf"/>
</dbReference>
<reference evidence="4 5" key="1">
    <citation type="submission" date="2020-05" db="EMBL/GenBank/DDBJ databases">
        <title>Complete genome sequence of Gemmatimonas greenlandica TET16.</title>
        <authorList>
            <person name="Zeng Y."/>
        </authorList>
    </citation>
    <scope>NUCLEOTIDE SEQUENCE [LARGE SCALE GENOMIC DNA]</scope>
    <source>
        <strain evidence="4 5">TET16</strain>
    </source>
</reference>
<evidence type="ECO:0000259" key="3">
    <source>
        <dbReference type="PROSITE" id="PS50043"/>
    </source>
</evidence>
<dbReference type="InterPro" id="IPR000792">
    <property type="entry name" value="Tscrpt_reg_LuxR_C"/>
</dbReference>
<dbReference type="PANTHER" id="PTHR16305:SF35">
    <property type="entry name" value="TRANSCRIPTIONAL ACTIVATOR DOMAIN"/>
    <property type="match status" value="1"/>
</dbReference>
<evidence type="ECO:0000313" key="4">
    <source>
        <dbReference type="EMBL" id="QJR34104.1"/>
    </source>
</evidence>
<keyword evidence="1" id="KW-0547">Nucleotide-binding</keyword>
<dbReference type="RefSeq" id="WP_171223530.1">
    <property type="nucleotide sequence ID" value="NZ_CP053085.1"/>
</dbReference>
<dbReference type="Gene3D" id="1.10.10.10">
    <property type="entry name" value="Winged helix-like DNA-binding domain superfamily/Winged helix DNA-binding domain"/>
    <property type="match status" value="1"/>
</dbReference>
<evidence type="ECO:0000313" key="5">
    <source>
        <dbReference type="Proteomes" id="UP000500938"/>
    </source>
</evidence>
<feature type="domain" description="HTH luxR-type" evidence="3">
    <location>
        <begin position="942"/>
        <end position="1007"/>
    </location>
</feature>
<dbReference type="SUPFAM" id="SSF48452">
    <property type="entry name" value="TPR-like"/>
    <property type="match status" value="2"/>
</dbReference>
<dbReference type="GO" id="GO:0005524">
    <property type="term" value="F:ATP binding"/>
    <property type="evidence" value="ECO:0007669"/>
    <property type="project" value="UniProtKB-KW"/>
</dbReference>
<sequence length="1012" mass="110458">MHAASPSKLPFTGRSAELDVFGTARAEVARGRAQLVLLSGDGGVGKTRLVEETAASAAAGGWQVVTGRAYPLETAIPYAVFGDALEPLFATLDAAALTRLTRGDRRLLSALTPRLVSEADLAQLRLTDGVTLAEQRLRLHTSILQLLGRLSDRQPLMLCLENLQWADSSSIELLHFVSRQLGKERVLVVASWNESDRPLNEELRLALRSLRTVRVVTDLRLAPLSRDDVASLLSTAFHVEREAVAPFATLLQDTTRGNPFFVDQTLRELVSRGELREQGGVWVGWHVDQLLLPPSVREVLLARLDRLSANARLVGDVIAVIGTTAAHDVVRTTSGLSEEALRIALLELRGEGIVTEQADGAAVTYDLAHPMMRQTLVAHVGLARERELHASIAAAIESVAGHRADREAEAIAAHWRKADSRVETARSVSWLLKAGRQALDRLARREAAVMLRAALDRIDEHLLDEYVAEVPLLLDELARLYRRLGEYHEAIAMCARASAMAETRGDLLGVAVAERRRGLAQQGLGRREEAIRHFDVALAHANASVGDIAPTEVLVARIRLAKGDCQQALALPEDAKREITLAVEIAERLGQVPLLARAHRMLLMVHLWSGPAHRAWAHARSAVALAEQSGERNLAWSAHWSAAVLAALTAHISALETHLREATRLAAELNSPLLELRTMEIVIEYRAGTGEWDRAIMDGERAIAMARALDQTTLLARLLYWVSGVYLQRGDFATAKRLIDDAWEVSGAADLDLERPFEVHGVLPACVARTSYLSSVGEHAQALALGQTAIAIADRTGYIAWAVYRLLPTLAEAALAVGDDVTLRAVRRRLEHDATHLAHPIGAAWVLVIDGAYALREERTADAILLLQRAVATLEAVPYPYDAARTRLRLARALQLSGALTDAKHEAQEALQMLERLGARPAAEEARTVLRSLGGKVASDQHSSRLATLTPREFDIVRLVAQRLSNKEIGARLGITARTAGTHLANIFDKLDVRDRTALGDLARDQGLHRAT</sequence>
<dbReference type="InterPro" id="IPR036388">
    <property type="entry name" value="WH-like_DNA-bd_sf"/>
</dbReference>
<dbReference type="InterPro" id="IPR027417">
    <property type="entry name" value="P-loop_NTPase"/>
</dbReference>
<dbReference type="SUPFAM" id="SSF46894">
    <property type="entry name" value="C-terminal effector domain of the bipartite response regulators"/>
    <property type="match status" value="1"/>
</dbReference>
<dbReference type="Proteomes" id="UP000500938">
    <property type="component" value="Chromosome"/>
</dbReference>
<protein>
    <submittedName>
        <fullName evidence="4">AAA family ATPase</fullName>
    </submittedName>
</protein>
<dbReference type="GO" id="GO:0003677">
    <property type="term" value="F:DNA binding"/>
    <property type="evidence" value="ECO:0007669"/>
    <property type="project" value="InterPro"/>
</dbReference>